<feature type="region of interest" description="Disordered" evidence="1">
    <location>
        <begin position="93"/>
        <end position="133"/>
    </location>
</feature>
<dbReference type="Proteomes" id="UP001235939">
    <property type="component" value="Chromosome 11"/>
</dbReference>
<accession>A0ABY6L2G0</accession>
<dbReference type="EMBL" id="CP092873">
    <property type="protein sequence ID" value="UYV74113.1"/>
    <property type="molecule type" value="Genomic_DNA"/>
</dbReference>
<dbReference type="PANTHER" id="PTHR33244:SF3">
    <property type="entry name" value="PEPTIDASE A2 DOMAIN-CONTAINING PROTEIN"/>
    <property type="match status" value="1"/>
</dbReference>
<evidence type="ECO:0000313" key="2">
    <source>
        <dbReference type="EMBL" id="UYV74113.1"/>
    </source>
</evidence>
<sequence length="133" mass="15595">MKNLYDKQTRDLTKLNPGQSISVKLKEKDKWRMVKCISAHDPRSYIVEVKGHEYRRNRRDIRTSPSGLNLNEEYINKNPQCEDFEPNKNKVYPICESSTSIETPRSTDSGLRRTRSGRPIRTPSRYSDYVLDT</sequence>
<proteinExistence type="predicted"/>
<organism evidence="2 3">
    <name type="scientific">Cordylochernes scorpioides</name>
    <dbReference type="NCBI Taxonomy" id="51811"/>
    <lineage>
        <taxon>Eukaryota</taxon>
        <taxon>Metazoa</taxon>
        <taxon>Ecdysozoa</taxon>
        <taxon>Arthropoda</taxon>
        <taxon>Chelicerata</taxon>
        <taxon>Arachnida</taxon>
        <taxon>Pseudoscorpiones</taxon>
        <taxon>Cheliferoidea</taxon>
        <taxon>Chernetidae</taxon>
        <taxon>Cordylochernes</taxon>
    </lineage>
</organism>
<dbReference type="PANTHER" id="PTHR33244">
    <property type="entry name" value="INTEGRASE CATALYTIC DOMAIN-CONTAINING PROTEIN-RELATED"/>
    <property type="match status" value="1"/>
</dbReference>
<feature type="compositionally biased region" description="Polar residues" evidence="1">
    <location>
        <begin position="96"/>
        <end position="109"/>
    </location>
</feature>
<keyword evidence="3" id="KW-1185">Reference proteome</keyword>
<evidence type="ECO:0000313" key="3">
    <source>
        <dbReference type="Proteomes" id="UP001235939"/>
    </source>
</evidence>
<evidence type="ECO:0000256" key="1">
    <source>
        <dbReference type="SAM" id="MobiDB-lite"/>
    </source>
</evidence>
<reference evidence="2 3" key="1">
    <citation type="submission" date="2022-01" db="EMBL/GenBank/DDBJ databases">
        <title>A chromosomal length assembly of Cordylochernes scorpioides.</title>
        <authorList>
            <person name="Zeh D."/>
            <person name="Zeh J."/>
        </authorList>
    </citation>
    <scope>NUCLEOTIDE SEQUENCE [LARGE SCALE GENOMIC DNA]</scope>
    <source>
        <strain evidence="2">IN4F17</strain>
        <tissue evidence="2">Whole Body</tissue>
    </source>
</reference>
<name>A0ABY6L2G0_9ARAC</name>
<gene>
    <name evidence="2" type="ORF">LAZ67_11002153</name>
</gene>
<protein>
    <submittedName>
        <fullName evidence="2">Uncharacterized protein</fullName>
    </submittedName>
</protein>